<reference evidence="2 3" key="1">
    <citation type="journal article" date="2018" name="Nat. Ecol. Evol.">
        <title>Pezizomycetes genomes reveal the molecular basis of ectomycorrhizal truffle lifestyle.</title>
        <authorList>
            <person name="Murat C."/>
            <person name="Payen T."/>
            <person name="Noel B."/>
            <person name="Kuo A."/>
            <person name="Morin E."/>
            <person name="Chen J."/>
            <person name="Kohler A."/>
            <person name="Krizsan K."/>
            <person name="Balestrini R."/>
            <person name="Da Silva C."/>
            <person name="Montanini B."/>
            <person name="Hainaut M."/>
            <person name="Levati E."/>
            <person name="Barry K.W."/>
            <person name="Belfiori B."/>
            <person name="Cichocki N."/>
            <person name="Clum A."/>
            <person name="Dockter R.B."/>
            <person name="Fauchery L."/>
            <person name="Guy J."/>
            <person name="Iotti M."/>
            <person name="Le Tacon F."/>
            <person name="Lindquist E.A."/>
            <person name="Lipzen A."/>
            <person name="Malagnac F."/>
            <person name="Mello A."/>
            <person name="Molinier V."/>
            <person name="Miyauchi S."/>
            <person name="Poulain J."/>
            <person name="Riccioni C."/>
            <person name="Rubini A."/>
            <person name="Sitrit Y."/>
            <person name="Splivallo R."/>
            <person name="Traeger S."/>
            <person name="Wang M."/>
            <person name="Zifcakova L."/>
            <person name="Wipf D."/>
            <person name="Zambonelli A."/>
            <person name="Paolocci F."/>
            <person name="Nowrousian M."/>
            <person name="Ottonello S."/>
            <person name="Baldrian P."/>
            <person name="Spatafora J.W."/>
            <person name="Henrissat B."/>
            <person name="Nagy L.G."/>
            <person name="Aury J.M."/>
            <person name="Wincker P."/>
            <person name="Grigoriev I.V."/>
            <person name="Bonfante P."/>
            <person name="Martin F.M."/>
        </authorList>
    </citation>
    <scope>NUCLEOTIDE SEQUENCE [LARGE SCALE GENOMIC DNA]</scope>
    <source>
        <strain evidence="2 3">RN42</strain>
    </source>
</reference>
<evidence type="ECO:0000256" key="1">
    <source>
        <dbReference type="SAM" id="MobiDB-lite"/>
    </source>
</evidence>
<name>A0A3N4IEQ8_ASCIM</name>
<dbReference type="EMBL" id="ML119661">
    <property type="protein sequence ID" value="RPA84076.1"/>
    <property type="molecule type" value="Genomic_DNA"/>
</dbReference>
<sequence length="368" mass="42283">MTVGKSYRSTTGLDSCTMSSTVVGKIAKNVGRPIIITRYTQVPVERDSLRTWIVKETPVLARGYSGLFPTKSSNSEVSTPPAIQRCGDSTATPTSDDLSLIIPTQTAPFLFDTDWHTSGKPLSFKEVYNLHWHKGMTKEWRLRRCEILLPLMEALHRILLCCVLEDHAPDTQNRHKFFRLQGRLRHLQEGLKACISRLKAFTADDVVACSSTGALRDLQIDAEGMVRRTVSRIVRWRGFRELDRRADEMEKARIWKELVACRRRGDDKWGDWWAEAYHDSVLVPEMREKLWRDYMGIVLKVQDGKRSCISEKLWTCLLFTTSGDIHSQQQLPLLEYYALHRHWVDGGKANSIFISEKFPVPFEVPPSF</sequence>
<evidence type="ECO:0000313" key="3">
    <source>
        <dbReference type="Proteomes" id="UP000275078"/>
    </source>
</evidence>
<organism evidence="2 3">
    <name type="scientific">Ascobolus immersus RN42</name>
    <dbReference type="NCBI Taxonomy" id="1160509"/>
    <lineage>
        <taxon>Eukaryota</taxon>
        <taxon>Fungi</taxon>
        <taxon>Dikarya</taxon>
        <taxon>Ascomycota</taxon>
        <taxon>Pezizomycotina</taxon>
        <taxon>Pezizomycetes</taxon>
        <taxon>Pezizales</taxon>
        <taxon>Ascobolaceae</taxon>
        <taxon>Ascobolus</taxon>
    </lineage>
</organism>
<keyword evidence="3" id="KW-1185">Reference proteome</keyword>
<protein>
    <submittedName>
        <fullName evidence="2">Uncharacterized protein</fullName>
    </submittedName>
</protein>
<accession>A0A3N4IEQ8</accession>
<dbReference type="AlphaFoldDB" id="A0A3N4IEQ8"/>
<dbReference type="Proteomes" id="UP000275078">
    <property type="component" value="Unassembled WGS sequence"/>
</dbReference>
<evidence type="ECO:0000313" key="2">
    <source>
        <dbReference type="EMBL" id="RPA84076.1"/>
    </source>
</evidence>
<proteinExistence type="predicted"/>
<gene>
    <name evidence="2" type="ORF">BJ508DRAFT_304240</name>
</gene>
<feature type="region of interest" description="Disordered" evidence="1">
    <location>
        <begin position="72"/>
        <end position="91"/>
    </location>
</feature>